<dbReference type="Proteomes" id="UP001231189">
    <property type="component" value="Unassembled WGS sequence"/>
</dbReference>
<proteinExistence type="predicted"/>
<gene>
    <name evidence="2" type="ORF">QYE76_014609</name>
</gene>
<evidence type="ECO:0000313" key="3">
    <source>
        <dbReference type="Proteomes" id="UP001231189"/>
    </source>
</evidence>
<comment type="caution">
    <text evidence="2">The sequence shown here is derived from an EMBL/GenBank/DDBJ whole genome shotgun (WGS) entry which is preliminary data.</text>
</comment>
<dbReference type="PANTHER" id="PTHR35545">
    <property type="entry name" value="F-BOX DOMAIN-CONTAINING PROTEIN"/>
    <property type="match status" value="1"/>
</dbReference>
<evidence type="ECO:0000313" key="2">
    <source>
        <dbReference type="EMBL" id="KAK1697912.1"/>
    </source>
</evidence>
<name>A0AAD8U3A8_LOLMU</name>
<protein>
    <recommendedName>
        <fullName evidence="1">F-box domain-containing protein</fullName>
    </recommendedName>
</protein>
<accession>A0AAD8U3A8</accession>
<keyword evidence="3" id="KW-1185">Reference proteome</keyword>
<sequence>MAWTGSWTDRFLRRQPSGEDRISTLPDDLLLLVLRRLDTRTALGTAVLSSRWASLPRELPALDFSVGDILPPRYHQWIRLHGDRGTHAPNTDKKHIVPNIRRYERRAMRALASSVESILDAPADDDRRVSRLSLQFFITSSSGCCMNRLIDKALDTWGVDDLEAVAKPTYCHRRQAHTFPTHGLCKEPRTSRLRRLKLGGCLLPPMHQFSALTTLILQDLPESTPTAAYEGVFTSCQQLQVLHLNSCGCSGDKIVVVDAPMSEIRELVADHCAFRRIRLRALPSLERLASLQTKVYFESGSCPSLRQRNFALRLGTTHEGFRQCFRDYLELELDLFFQHTPDITTMIIRFTGPDRWFVPSSSPSLLLPNLRRLLVADVPSSWDVTWPRLLLEMAPYLEVLHIHITPCTVEPNDELLSWQPTKRPQHHLKEFVMAGFEGTERQIYLVKFVMSVCTTLRRVILSKNGYARDKGLWDWEMVTLQYSWSDQEKDTMLKQIMDGVSSSTAHVHMV</sequence>
<dbReference type="SUPFAM" id="SSF81383">
    <property type="entry name" value="F-box domain"/>
    <property type="match status" value="1"/>
</dbReference>
<dbReference type="Gene3D" id="3.80.10.10">
    <property type="entry name" value="Ribonuclease Inhibitor"/>
    <property type="match status" value="1"/>
</dbReference>
<dbReference type="AlphaFoldDB" id="A0AAD8U3A8"/>
<dbReference type="Pfam" id="PF00646">
    <property type="entry name" value="F-box"/>
    <property type="match status" value="1"/>
</dbReference>
<organism evidence="2 3">
    <name type="scientific">Lolium multiflorum</name>
    <name type="common">Italian ryegrass</name>
    <name type="synonym">Lolium perenne subsp. multiflorum</name>
    <dbReference type="NCBI Taxonomy" id="4521"/>
    <lineage>
        <taxon>Eukaryota</taxon>
        <taxon>Viridiplantae</taxon>
        <taxon>Streptophyta</taxon>
        <taxon>Embryophyta</taxon>
        <taxon>Tracheophyta</taxon>
        <taxon>Spermatophyta</taxon>
        <taxon>Magnoliopsida</taxon>
        <taxon>Liliopsida</taxon>
        <taxon>Poales</taxon>
        <taxon>Poaceae</taxon>
        <taxon>BOP clade</taxon>
        <taxon>Pooideae</taxon>
        <taxon>Poodae</taxon>
        <taxon>Poeae</taxon>
        <taxon>Poeae Chloroplast Group 2 (Poeae type)</taxon>
        <taxon>Loliodinae</taxon>
        <taxon>Loliinae</taxon>
        <taxon>Lolium</taxon>
    </lineage>
</organism>
<evidence type="ECO:0000259" key="1">
    <source>
        <dbReference type="Pfam" id="PF00646"/>
    </source>
</evidence>
<dbReference type="InterPro" id="IPR001810">
    <property type="entry name" value="F-box_dom"/>
</dbReference>
<dbReference type="EMBL" id="JAUUTY010000001">
    <property type="protein sequence ID" value="KAK1697912.1"/>
    <property type="molecule type" value="Genomic_DNA"/>
</dbReference>
<dbReference type="InterPro" id="IPR032675">
    <property type="entry name" value="LRR_dom_sf"/>
</dbReference>
<feature type="domain" description="F-box" evidence="1">
    <location>
        <begin position="22"/>
        <end position="55"/>
    </location>
</feature>
<dbReference type="SUPFAM" id="SSF52047">
    <property type="entry name" value="RNI-like"/>
    <property type="match status" value="1"/>
</dbReference>
<dbReference type="InterPro" id="IPR036047">
    <property type="entry name" value="F-box-like_dom_sf"/>
</dbReference>
<reference evidence="2" key="1">
    <citation type="submission" date="2023-07" db="EMBL/GenBank/DDBJ databases">
        <title>A chromosome-level genome assembly of Lolium multiflorum.</title>
        <authorList>
            <person name="Chen Y."/>
            <person name="Copetti D."/>
            <person name="Kolliker R."/>
            <person name="Studer B."/>
        </authorList>
    </citation>
    <scope>NUCLEOTIDE SEQUENCE</scope>
    <source>
        <strain evidence="2">02402/16</strain>
        <tissue evidence="2">Leaf</tissue>
    </source>
</reference>
<dbReference type="PANTHER" id="PTHR35545:SF20">
    <property type="entry name" value="OS05G0536800 PROTEIN"/>
    <property type="match status" value="1"/>
</dbReference>